<dbReference type="AlphaFoldDB" id="A0A918MR75"/>
<keyword evidence="3" id="KW-1185">Reference proteome</keyword>
<proteinExistence type="predicted"/>
<dbReference type="EMBL" id="BMUE01000007">
    <property type="protein sequence ID" value="GGW56530.1"/>
    <property type="molecule type" value="Genomic_DNA"/>
</dbReference>
<reference evidence="2" key="2">
    <citation type="submission" date="2020-09" db="EMBL/GenBank/DDBJ databases">
        <authorList>
            <person name="Sun Q."/>
            <person name="Ohkuma M."/>
        </authorList>
    </citation>
    <scope>NUCLEOTIDE SEQUENCE</scope>
    <source>
        <strain evidence="2">JCM 4490</strain>
    </source>
</reference>
<evidence type="ECO:0000256" key="1">
    <source>
        <dbReference type="SAM" id="MobiDB-lite"/>
    </source>
</evidence>
<gene>
    <name evidence="2" type="ORF">GCM10010503_37120</name>
</gene>
<evidence type="ECO:0000313" key="3">
    <source>
        <dbReference type="Proteomes" id="UP000620224"/>
    </source>
</evidence>
<evidence type="ECO:0000313" key="2">
    <source>
        <dbReference type="EMBL" id="GGW56530.1"/>
    </source>
</evidence>
<sequence>MSFGPFRRGPDRAIRAISVNPELRPAPVILPPHYTDDVDGARVRHGPSVERSGAA</sequence>
<feature type="region of interest" description="Disordered" evidence="1">
    <location>
        <begin position="28"/>
        <end position="55"/>
    </location>
</feature>
<dbReference type="Proteomes" id="UP000620224">
    <property type="component" value="Unassembled WGS sequence"/>
</dbReference>
<organism evidence="2 3">
    <name type="scientific">Streptomyces lucensis JCM 4490</name>
    <dbReference type="NCBI Taxonomy" id="1306176"/>
    <lineage>
        <taxon>Bacteria</taxon>
        <taxon>Bacillati</taxon>
        <taxon>Actinomycetota</taxon>
        <taxon>Actinomycetes</taxon>
        <taxon>Kitasatosporales</taxon>
        <taxon>Streptomycetaceae</taxon>
        <taxon>Streptomyces</taxon>
    </lineage>
</organism>
<accession>A0A918MR75</accession>
<comment type="caution">
    <text evidence="2">The sequence shown here is derived from an EMBL/GenBank/DDBJ whole genome shotgun (WGS) entry which is preliminary data.</text>
</comment>
<name>A0A918MR75_9ACTN</name>
<reference evidence="2" key="1">
    <citation type="journal article" date="2014" name="Int. J. Syst. Evol. Microbiol.">
        <title>Complete genome sequence of Corynebacterium casei LMG S-19264T (=DSM 44701T), isolated from a smear-ripened cheese.</title>
        <authorList>
            <consortium name="US DOE Joint Genome Institute (JGI-PGF)"/>
            <person name="Walter F."/>
            <person name="Albersmeier A."/>
            <person name="Kalinowski J."/>
            <person name="Ruckert C."/>
        </authorList>
    </citation>
    <scope>NUCLEOTIDE SEQUENCE</scope>
    <source>
        <strain evidence="2">JCM 4490</strain>
    </source>
</reference>
<protein>
    <submittedName>
        <fullName evidence="2">Uncharacterized protein</fullName>
    </submittedName>
</protein>